<dbReference type="OrthoDB" id="9806195at2"/>
<protein>
    <submittedName>
        <fullName evidence="11">Ferredoxin</fullName>
    </submittedName>
</protein>
<evidence type="ECO:0000256" key="4">
    <source>
        <dbReference type="ARBA" id="ARBA00022723"/>
    </source>
</evidence>
<keyword evidence="7" id="KW-0411">Iron-sulfur</keyword>
<evidence type="ECO:0000256" key="9">
    <source>
        <dbReference type="ARBA" id="ARBA00034078"/>
    </source>
</evidence>
<keyword evidence="2" id="KW-0813">Transport</keyword>
<keyword evidence="4" id="KW-0479">Metal-binding</keyword>
<dbReference type="PANTHER" id="PTHR43112:SF3">
    <property type="entry name" value="FERREDOXIN-2, CHLOROPLASTIC"/>
    <property type="match status" value="1"/>
</dbReference>
<keyword evidence="12" id="KW-1185">Reference proteome</keyword>
<evidence type="ECO:0000256" key="1">
    <source>
        <dbReference type="ARBA" id="ARBA00007874"/>
    </source>
</evidence>
<dbReference type="PANTHER" id="PTHR43112">
    <property type="entry name" value="FERREDOXIN"/>
    <property type="match status" value="1"/>
</dbReference>
<sequence>MQVNDGEYEFTVDGGETLLQAALAAPVPWPHRCRQGGCGSCLCRVTSGTVCYPRMAPMLTVPEQQEGWCYACLATPTSDLTIEIG</sequence>
<reference evidence="11 12" key="1">
    <citation type="submission" date="2018-07" db="EMBL/GenBank/DDBJ databases">
        <title>Corallincola holothuriorum sp. nov., a new facultative anaerobe isolated from sea cucumber Apostichopus japonicus.</title>
        <authorList>
            <person name="Xia H."/>
        </authorList>
    </citation>
    <scope>NUCLEOTIDE SEQUENCE [LARGE SCALE GENOMIC DNA]</scope>
    <source>
        <strain evidence="11 12">C4</strain>
    </source>
</reference>
<keyword evidence="8" id="KW-0830">Ubiquinone</keyword>
<evidence type="ECO:0000259" key="10">
    <source>
        <dbReference type="PROSITE" id="PS51085"/>
    </source>
</evidence>
<dbReference type="InterPro" id="IPR036010">
    <property type="entry name" value="2Fe-2S_ferredoxin-like_sf"/>
</dbReference>
<keyword evidence="5" id="KW-0249">Electron transport</keyword>
<evidence type="ECO:0000256" key="7">
    <source>
        <dbReference type="ARBA" id="ARBA00023014"/>
    </source>
</evidence>
<dbReference type="InterPro" id="IPR001041">
    <property type="entry name" value="2Fe-2S_ferredoxin-type"/>
</dbReference>
<dbReference type="GO" id="GO:0051537">
    <property type="term" value="F:2 iron, 2 sulfur cluster binding"/>
    <property type="evidence" value="ECO:0007669"/>
    <property type="project" value="UniProtKB-KW"/>
</dbReference>
<evidence type="ECO:0000256" key="5">
    <source>
        <dbReference type="ARBA" id="ARBA00022982"/>
    </source>
</evidence>
<dbReference type="Pfam" id="PF00111">
    <property type="entry name" value="Fer2"/>
    <property type="match status" value="1"/>
</dbReference>
<keyword evidence="3" id="KW-0001">2Fe-2S</keyword>
<dbReference type="InterPro" id="IPR006058">
    <property type="entry name" value="2Fe2S_fd_BS"/>
</dbReference>
<organism evidence="11 12">
    <name type="scientific">Corallincola holothuriorum</name>
    <dbReference type="NCBI Taxonomy" id="2282215"/>
    <lineage>
        <taxon>Bacteria</taxon>
        <taxon>Pseudomonadati</taxon>
        <taxon>Pseudomonadota</taxon>
        <taxon>Gammaproteobacteria</taxon>
        <taxon>Alteromonadales</taxon>
        <taxon>Psychromonadaceae</taxon>
        <taxon>Corallincola</taxon>
    </lineage>
</organism>
<evidence type="ECO:0000256" key="2">
    <source>
        <dbReference type="ARBA" id="ARBA00022448"/>
    </source>
</evidence>
<dbReference type="InterPro" id="IPR012675">
    <property type="entry name" value="Beta-grasp_dom_sf"/>
</dbReference>
<evidence type="ECO:0000256" key="8">
    <source>
        <dbReference type="ARBA" id="ARBA00023075"/>
    </source>
</evidence>
<gene>
    <name evidence="11" type="ORF">DU002_15725</name>
</gene>
<accession>A0A368N4V6</accession>
<comment type="cofactor">
    <cofactor evidence="9">
        <name>[2Fe-2S] cluster</name>
        <dbReference type="ChEBI" id="CHEBI:190135"/>
    </cofactor>
</comment>
<dbReference type="SUPFAM" id="SSF54292">
    <property type="entry name" value="2Fe-2S ferredoxin-like"/>
    <property type="match status" value="1"/>
</dbReference>
<dbReference type="Proteomes" id="UP000252558">
    <property type="component" value="Unassembled WGS sequence"/>
</dbReference>
<evidence type="ECO:0000313" key="11">
    <source>
        <dbReference type="EMBL" id="RCU45538.1"/>
    </source>
</evidence>
<dbReference type="Gene3D" id="3.10.20.30">
    <property type="match status" value="1"/>
</dbReference>
<name>A0A368N4V6_9GAMM</name>
<dbReference type="PROSITE" id="PS00197">
    <property type="entry name" value="2FE2S_FER_1"/>
    <property type="match status" value="1"/>
</dbReference>
<comment type="caution">
    <text evidence="11">The sequence shown here is derived from an EMBL/GenBank/DDBJ whole genome shotgun (WGS) entry which is preliminary data.</text>
</comment>
<dbReference type="CDD" id="cd00207">
    <property type="entry name" value="fer2"/>
    <property type="match status" value="1"/>
</dbReference>
<comment type="similarity">
    <text evidence="1">Belongs to the 2Fe2S plant-type ferredoxin family.</text>
</comment>
<feature type="domain" description="2Fe-2S ferredoxin-type" evidence="10">
    <location>
        <begin position="1"/>
        <end position="85"/>
    </location>
</feature>
<evidence type="ECO:0000256" key="3">
    <source>
        <dbReference type="ARBA" id="ARBA00022714"/>
    </source>
</evidence>
<evidence type="ECO:0000313" key="12">
    <source>
        <dbReference type="Proteomes" id="UP000252558"/>
    </source>
</evidence>
<keyword evidence="6" id="KW-0408">Iron</keyword>
<dbReference type="EMBL" id="QPID01000010">
    <property type="protein sequence ID" value="RCU45538.1"/>
    <property type="molecule type" value="Genomic_DNA"/>
</dbReference>
<dbReference type="AlphaFoldDB" id="A0A368N4V6"/>
<dbReference type="PROSITE" id="PS51085">
    <property type="entry name" value="2FE2S_FER_2"/>
    <property type="match status" value="1"/>
</dbReference>
<proteinExistence type="inferred from homology"/>
<evidence type="ECO:0000256" key="6">
    <source>
        <dbReference type="ARBA" id="ARBA00023004"/>
    </source>
</evidence>
<dbReference type="GO" id="GO:0046872">
    <property type="term" value="F:metal ion binding"/>
    <property type="evidence" value="ECO:0007669"/>
    <property type="project" value="UniProtKB-KW"/>
</dbReference>